<dbReference type="Gene3D" id="2.70.70.10">
    <property type="entry name" value="Glucose Permease (Domain IIA)"/>
    <property type="match status" value="1"/>
</dbReference>
<feature type="chain" id="PRO_5004102046" evidence="2">
    <location>
        <begin position="37"/>
        <end position="426"/>
    </location>
</feature>
<dbReference type="GO" id="GO:0004222">
    <property type="term" value="F:metalloendopeptidase activity"/>
    <property type="evidence" value="ECO:0007669"/>
    <property type="project" value="TreeGrafter"/>
</dbReference>
<dbReference type="CDD" id="cd00118">
    <property type="entry name" value="LysM"/>
    <property type="match status" value="1"/>
</dbReference>
<feature type="region of interest" description="Disordered" evidence="1">
    <location>
        <begin position="250"/>
        <end position="272"/>
    </location>
</feature>
<protein>
    <submittedName>
        <fullName evidence="4">Putative peptidoglycan-binding peptidase</fullName>
    </submittedName>
</protein>
<dbReference type="PANTHER" id="PTHR21666">
    <property type="entry name" value="PEPTIDASE-RELATED"/>
    <property type="match status" value="1"/>
</dbReference>
<dbReference type="InterPro" id="IPR011055">
    <property type="entry name" value="Dup_hybrid_motif"/>
</dbReference>
<keyword evidence="2" id="KW-0732">Signal</keyword>
<organism evidence="4 5">
    <name type="scientific">Octadecabacter antarcticus 307</name>
    <dbReference type="NCBI Taxonomy" id="391626"/>
    <lineage>
        <taxon>Bacteria</taxon>
        <taxon>Pseudomonadati</taxon>
        <taxon>Pseudomonadota</taxon>
        <taxon>Alphaproteobacteria</taxon>
        <taxon>Rhodobacterales</taxon>
        <taxon>Roseobacteraceae</taxon>
        <taxon>Octadecabacter</taxon>
    </lineage>
</organism>
<dbReference type="eggNOG" id="COG1388">
    <property type="taxonomic scope" value="Bacteria"/>
</dbReference>
<dbReference type="Proteomes" id="UP000005307">
    <property type="component" value="Chromosome"/>
</dbReference>
<dbReference type="OrthoDB" id="9795421at2"/>
<dbReference type="Pfam" id="PF01476">
    <property type="entry name" value="LysM"/>
    <property type="match status" value="2"/>
</dbReference>
<dbReference type="PANTHER" id="PTHR21666:SF270">
    <property type="entry name" value="MUREIN HYDROLASE ACTIVATOR ENVC"/>
    <property type="match status" value="1"/>
</dbReference>
<dbReference type="InterPro" id="IPR050570">
    <property type="entry name" value="Cell_wall_metabolism_enzyme"/>
</dbReference>
<feature type="domain" description="LysM" evidence="3">
    <location>
        <begin position="204"/>
        <end position="248"/>
    </location>
</feature>
<evidence type="ECO:0000256" key="2">
    <source>
        <dbReference type="SAM" id="SignalP"/>
    </source>
</evidence>
<dbReference type="SUPFAM" id="SSF51261">
    <property type="entry name" value="Duplicated hybrid motif"/>
    <property type="match status" value="1"/>
</dbReference>
<feature type="region of interest" description="Disordered" evidence="1">
    <location>
        <begin position="170"/>
        <end position="206"/>
    </location>
</feature>
<dbReference type="SMART" id="SM00257">
    <property type="entry name" value="LysM"/>
    <property type="match status" value="2"/>
</dbReference>
<evidence type="ECO:0000259" key="3">
    <source>
        <dbReference type="PROSITE" id="PS51782"/>
    </source>
</evidence>
<reference evidence="4 5" key="1">
    <citation type="journal article" date="2013" name="PLoS ONE">
        <title>Poles Apart: Arctic and Antarctic Octadecabacter strains Share High Genome Plasticity and a New Type of Xanthorhodopsin.</title>
        <authorList>
            <person name="Vollmers J."/>
            <person name="Voget S."/>
            <person name="Dietrich S."/>
            <person name="Gollnow K."/>
            <person name="Smits M."/>
            <person name="Meyer K."/>
            <person name="Brinkhoff T."/>
            <person name="Simon M."/>
            <person name="Daniel R."/>
        </authorList>
    </citation>
    <scope>NUCLEOTIDE SEQUENCE [LARGE SCALE GENOMIC DNA]</scope>
    <source>
        <strain evidence="4 5">307</strain>
    </source>
</reference>
<dbReference type="KEGG" id="oat:OAN307_c21330"/>
<dbReference type="STRING" id="391626.OAN307_c21330"/>
<dbReference type="InterPro" id="IPR016047">
    <property type="entry name" value="M23ase_b-sheet_dom"/>
</dbReference>
<dbReference type="CDD" id="cd12797">
    <property type="entry name" value="M23_peptidase"/>
    <property type="match status" value="1"/>
</dbReference>
<proteinExistence type="predicted"/>
<feature type="compositionally biased region" description="Low complexity" evidence="1">
    <location>
        <begin position="250"/>
        <end position="263"/>
    </location>
</feature>
<gene>
    <name evidence="4" type="ORF">OAN307_c21330</name>
</gene>
<feature type="compositionally biased region" description="Low complexity" evidence="1">
    <location>
        <begin position="172"/>
        <end position="197"/>
    </location>
</feature>
<dbReference type="eggNOG" id="COG0739">
    <property type="taxonomic scope" value="Bacteria"/>
</dbReference>
<dbReference type="InterPro" id="IPR018392">
    <property type="entry name" value="LysM"/>
</dbReference>
<dbReference type="RefSeq" id="WP_015499788.1">
    <property type="nucleotide sequence ID" value="NC_020911.1"/>
</dbReference>
<name>M9RD53_9RHOB</name>
<accession>M9RD53</accession>
<keyword evidence="5" id="KW-1185">Reference proteome</keyword>
<dbReference type="InterPro" id="IPR036779">
    <property type="entry name" value="LysM_dom_sf"/>
</dbReference>
<evidence type="ECO:0000256" key="1">
    <source>
        <dbReference type="SAM" id="MobiDB-lite"/>
    </source>
</evidence>
<dbReference type="EMBL" id="CP003740">
    <property type="protein sequence ID" value="AGI67765.1"/>
    <property type="molecule type" value="Genomic_DNA"/>
</dbReference>
<dbReference type="Gene3D" id="3.10.350.10">
    <property type="entry name" value="LysM domain"/>
    <property type="match status" value="1"/>
</dbReference>
<dbReference type="AlphaFoldDB" id="M9RD53"/>
<evidence type="ECO:0000313" key="5">
    <source>
        <dbReference type="Proteomes" id="UP000005307"/>
    </source>
</evidence>
<sequence length="426" mass="44046">MGIPSFPQLTYPRAHSRVRPFARRALFASAALLAFAACDENNNLQGQDFDWDLRNLGGGFDTTDASRNLANRPRPDDRGIISYPNYQVVVADSGETVRQIASRLNLDANALATFNGVDADVPLRRDEIVALPIRVAESSTATGVITSGPIQPPTINVSTLASDAIDRAGEQTTAAPVTDAPATAPTATAAPATDAPAQTGREPSLHRVARGETAFQIARLYDVPVAGMAEWNGLGSDLMVREGQQLLIPVAGATPPSPAATTGPGVGSRTPTPPSAIVPLPSVDVTSETVPTAPAAPDIGQPTAPTSATISAPFIYPVQGSIIRAYNPGRNEGIGIGVPAGTTVKAAAAGTVAAITQNTDGAQIIVVRHTGNILTVYVNVNNLTVSKDDSVSQGQAMASVAEGSPSFLHFEVRDGLESVDPANFLP</sequence>
<dbReference type="HOGENOM" id="CLU_741414_0_0_5"/>
<evidence type="ECO:0000313" key="4">
    <source>
        <dbReference type="EMBL" id="AGI67765.1"/>
    </source>
</evidence>
<feature type="signal peptide" evidence="2">
    <location>
        <begin position="1"/>
        <end position="36"/>
    </location>
</feature>
<dbReference type="Pfam" id="PF01551">
    <property type="entry name" value="Peptidase_M23"/>
    <property type="match status" value="1"/>
</dbReference>
<dbReference type="SUPFAM" id="SSF54106">
    <property type="entry name" value="LysM domain"/>
    <property type="match status" value="1"/>
</dbReference>
<dbReference type="PROSITE" id="PS51782">
    <property type="entry name" value="LYSM"/>
    <property type="match status" value="1"/>
</dbReference>